<organism evidence="2 3">
    <name type="scientific">Lactuca virosa</name>
    <dbReference type="NCBI Taxonomy" id="75947"/>
    <lineage>
        <taxon>Eukaryota</taxon>
        <taxon>Viridiplantae</taxon>
        <taxon>Streptophyta</taxon>
        <taxon>Embryophyta</taxon>
        <taxon>Tracheophyta</taxon>
        <taxon>Spermatophyta</taxon>
        <taxon>Magnoliopsida</taxon>
        <taxon>eudicotyledons</taxon>
        <taxon>Gunneridae</taxon>
        <taxon>Pentapetalae</taxon>
        <taxon>asterids</taxon>
        <taxon>campanulids</taxon>
        <taxon>Asterales</taxon>
        <taxon>Asteraceae</taxon>
        <taxon>Cichorioideae</taxon>
        <taxon>Cichorieae</taxon>
        <taxon>Lactucinae</taxon>
        <taxon>Lactuca</taxon>
    </lineage>
</organism>
<dbReference type="AlphaFoldDB" id="A0AAU9MJ39"/>
<keyword evidence="3" id="KW-1185">Reference proteome</keyword>
<proteinExistence type="predicted"/>
<evidence type="ECO:0000313" key="2">
    <source>
        <dbReference type="EMBL" id="CAH1426149.1"/>
    </source>
</evidence>
<sequence length="123" mass="14268">MMLNTLIHQLWLMMESMTTLQHKIIQDYDTNEEIIQNISTTPRHMNYIISTKVLHDAKKADANMLDCISSMQENMGKTITEYKNMINTSLATKSDDQNLLQVLVFWNIIPMNLLLGISFDVLF</sequence>
<dbReference type="EMBL" id="CAKMRJ010002223">
    <property type="protein sequence ID" value="CAH1426149.1"/>
    <property type="molecule type" value="Genomic_DNA"/>
</dbReference>
<accession>A0AAU9MJ39</accession>
<evidence type="ECO:0000256" key="1">
    <source>
        <dbReference type="SAM" id="SignalP"/>
    </source>
</evidence>
<gene>
    <name evidence="2" type="ORF">LVIROSA_LOCUS13243</name>
</gene>
<reference evidence="2 3" key="1">
    <citation type="submission" date="2022-01" db="EMBL/GenBank/DDBJ databases">
        <authorList>
            <person name="Xiong W."/>
            <person name="Schranz E."/>
        </authorList>
    </citation>
    <scope>NUCLEOTIDE SEQUENCE [LARGE SCALE GENOMIC DNA]</scope>
</reference>
<comment type="caution">
    <text evidence="2">The sequence shown here is derived from an EMBL/GenBank/DDBJ whole genome shotgun (WGS) entry which is preliminary data.</text>
</comment>
<evidence type="ECO:0000313" key="3">
    <source>
        <dbReference type="Proteomes" id="UP001157418"/>
    </source>
</evidence>
<feature type="chain" id="PRO_5043628046" evidence="1">
    <location>
        <begin position="22"/>
        <end position="123"/>
    </location>
</feature>
<dbReference type="Proteomes" id="UP001157418">
    <property type="component" value="Unassembled WGS sequence"/>
</dbReference>
<name>A0AAU9MJ39_9ASTR</name>
<feature type="signal peptide" evidence="1">
    <location>
        <begin position="1"/>
        <end position="21"/>
    </location>
</feature>
<keyword evidence="1" id="KW-0732">Signal</keyword>
<protein>
    <submittedName>
        <fullName evidence="2">Uncharacterized protein</fullName>
    </submittedName>
</protein>